<comment type="similarity">
    <text evidence="2">Belongs to the amidase family.</text>
</comment>
<gene>
    <name evidence="8" type="ORF">A1O3_09288</name>
</gene>
<evidence type="ECO:0000256" key="1">
    <source>
        <dbReference type="ARBA" id="ARBA00001311"/>
    </source>
</evidence>
<evidence type="ECO:0000256" key="6">
    <source>
        <dbReference type="PIRSR" id="PIRSR001221-2"/>
    </source>
</evidence>
<dbReference type="GO" id="GO:0004040">
    <property type="term" value="F:amidase activity"/>
    <property type="evidence" value="ECO:0007669"/>
    <property type="project" value="UniProtKB-EC"/>
</dbReference>
<evidence type="ECO:0000313" key="8">
    <source>
        <dbReference type="EMBL" id="EXJ78127.1"/>
    </source>
</evidence>
<dbReference type="GeneID" id="19173372"/>
<dbReference type="EC" id="3.5.1.4" evidence="3"/>
<dbReference type="EMBL" id="AMGY01000009">
    <property type="protein sequence ID" value="EXJ78127.1"/>
    <property type="molecule type" value="Genomic_DNA"/>
</dbReference>
<feature type="active site" description="Acyl-ester intermediate" evidence="5">
    <location>
        <position position="246"/>
    </location>
</feature>
<sequence length="542" mass="58700">MSTTTTTTVTPKTPWQVIAAEKRESASSLIPQEWRLSEADILRHREGGKPLLDVPATCGVLTESEIAITQNYDATALLRLLAQGDLTAVEVTTAFCKRAATAHQLTNCLTEIMFQQAIQRANYLDEYYKREGKTCELLHGLPISVKDSFHVEGVESTLGYVSFIGRTKATRNAPLVGILLELGAAIYVKTNVPQTLMTGDSDNNVFGRVLNPHNVDLNAGGSSGGEGALIALRGSLLGVGTDIGGSIRIPALCCGLYGFKPTGNRVLYGGQQSPGRAGSPGFKACAGPLATSFRDLTLFMSAVLSRSPWNRDSCQARYKIGVLVEDPKYPVHPPVRRALSAAVDTLTKTPHQFELVFLDSAPKAGEALDIASDFFSLDNSKTLLKNITASGEPMVPSVRKTLGLTDKKPQGYTMEELFDLNCARADLIERWNEVWVNNRLDLILGPSSQTTAALHDSWGTSPYTTLWNCLDYPSVVIPYLKADKSIDMDSLAVSDDEHPYSAQVSHGAPISIQLSARPLHDESLLQAAEAVDHCLKGFQQAH</sequence>
<reference evidence="8 9" key="1">
    <citation type="submission" date="2013-03" db="EMBL/GenBank/DDBJ databases">
        <title>The Genome Sequence of Capronia epimyces CBS 606.96.</title>
        <authorList>
            <consortium name="The Broad Institute Genomics Platform"/>
            <person name="Cuomo C."/>
            <person name="de Hoog S."/>
            <person name="Gorbushina A."/>
            <person name="Walker B."/>
            <person name="Young S.K."/>
            <person name="Zeng Q."/>
            <person name="Gargeya S."/>
            <person name="Fitzgerald M."/>
            <person name="Haas B."/>
            <person name="Abouelleil A."/>
            <person name="Allen A.W."/>
            <person name="Alvarado L."/>
            <person name="Arachchi H.M."/>
            <person name="Berlin A.M."/>
            <person name="Chapman S.B."/>
            <person name="Gainer-Dewar J."/>
            <person name="Goldberg J."/>
            <person name="Griggs A."/>
            <person name="Gujja S."/>
            <person name="Hansen M."/>
            <person name="Howarth C."/>
            <person name="Imamovic A."/>
            <person name="Ireland A."/>
            <person name="Larimer J."/>
            <person name="McCowan C."/>
            <person name="Murphy C."/>
            <person name="Pearson M."/>
            <person name="Poon T.W."/>
            <person name="Priest M."/>
            <person name="Roberts A."/>
            <person name="Saif S."/>
            <person name="Shea T."/>
            <person name="Sisk P."/>
            <person name="Sykes S."/>
            <person name="Wortman J."/>
            <person name="Nusbaum C."/>
            <person name="Birren B."/>
        </authorList>
    </citation>
    <scope>NUCLEOTIDE SEQUENCE [LARGE SCALE GENOMIC DNA]</scope>
    <source>
        <strain evidence="8 9">CBS 606.96</strain>
    </source>
</reference>
<dbReference type="Pfam" id="PF01425">
    <property type="entry name" value="Amidase"/>
    <property type="match status" value="1"/>
</dbReference>
<dbReference type="InterPro" id="IPR020556">
    <property type="entry name" value="Amidase_CS"/>
</dbReference>
<name>W9XCB0_9EURO</name>
<evidence type="ECO:0000313" key="9">
    <source>
        <dbReference type="Proteomes" id="UP000019478"/>
    </source>
</evidence>
<organism evidence="8 9">
    <name type="scientific">Capronia epimyces CBS 606.96</name>
    <dbReference type="NCBI Taxonomy" id="1182542"/>
    <lineage>
        <taxon>Eukaryota</taxon>
        <taxon>Fungi</taxon>
        <taxon>Dikarya</taxon>
        <taxon>Ascomycota</taxon>
        <taxon>Pezizomycotina</taxon>
        <taxon>Eurotiomycetes</taxon>
        <taxon>Chaetothyriomycetidae</taxon>
        <taxon>Chaetothyriales</taxon>
        <taxon>Herpotrichiellaceae</taxon>
        <taxon>Capronia</taxon>
    </lineage>
</organism>
<feature type="domain" description="Amidase" evidence="7">
    <location>
        <begin position="90"/>
        <end position="525"/>
    </location>
</feature>
<dbReference type="eggNOG" id="KOG1212">
    <property type="taxonomic scope" value="Eukaryota"/>
</dbReference>
<dbReference type="PROSITE" id="PS00571">
    <property type="entry name" value="AMIDASES"/>
    <property type="match status" value="1"/>
</dbReference>
<dbReference type="AlphaFoldDB" id="W9XCB0"/>
<dbReference type="PANTHER" id="PTHR46072">
    <property type="entry name" value="AMIDASE-RELATED-RELATED"/>
    <property type="match status" value="1"/>
</dbReference>
<comment type="caution">
    <text evidence="8">The sequence shown here is derived from an EMBL/GenBank/DDBJ whole genome shotgun (WGS) entry which is preliminary data.</text>
</comment>
<evidence type="ECO:0000259" key="7">
    <source>
        <dbReference type="Pfam" id="PF01425"/>
    </source>
</evidence>
<feature type="binding site" evidence="6">
    <location>
        <position position="196"/>
    </location>
    <ligand>
        <name>substrate</name>
    </ligand>
</feature>
<dbReference type="Proteomes" id="UP000019478">
    <property type="component" value="Unassembled WGS sequence"/>
</dbReference>
<dbReference type="SUPFAM" id="SSF75304">
    <property type="entry name" value="Amidase signature (AS) enzymes"/>
    <property type="match status" value="1"/>
</dbReference>
<dbReference type="RefSeq" id="XP_007737572.1">
    <property type="nucleotide sequence ID" value="XM_007739382.1"/>
</dbReference>
<comment type="catalytic activity">
    <reaction evidence="1">
        <text>a monocarboxylic acid amide + H2O = a monocarboxylate + NH4(+)</text>
        <dbReference type="Rhea" id="RHEA:12020"/>
        <dbReference type="ChEBI" id="CHEBI:15377"/>
        <dbReference type="ChEBI" id="CHEBI:28938"/>
        <dbReference type="ChEBI" id="CHEBI:35757"/>
        <dbReference type="ChEBI" id="CHEBI:83628"/>
        <dbReference type="EC" id="3.5.1.4"/>
    </reaction>
</comment>
<proteinExistence type="inferred from homology"/>
<dbReference type="HOGENOM" id="CLU_009600_9_2_1"/>
<feature type="binding site" evidence="6">
    <location>
        <position position="222"/>
    </location>
    <ligand>
        <name>substrate</name>
    </ligand>
</feature>
<evidence type="ECO:0000256" key="3">
    <source>
        <dbReference type="ARBA" id="ARBA00012922"/>
    </source>
</evidence>
<protein>
    <recommendedName>
        <fullName evidence="3">amidase</fullName>
        <ecNumber evidence="3">3.5.1.4</ecNumber>
    </recommendedName>
</protein>
<keyword evidence="9" id="KW-1185">Reference proteome</keyword>
<dbReference type="PANTHER" id="PTHR46072:SF11">
    <property type="entry name" value="AMIDASE-RELATED"/>
    <property type="match status" value="1"/>
</dbReference>
<evidence type="ECO:0000256" key="4">
    <source>
        <dbReference type="ARBA" id="ARBA00022801"/>
    </source>
</evidence>
<feature type="active site" description="Charge relay system" evidence="5">
    <location>
        <position position="146"/>
    </location>
</feature>
<dbReference type="Gene3D" id="3.90.1300.10">
    <property type="entry name" value="Amidase signature (AS) domain"/>
    <property type="match status" value="1"/>
</dbReference>
<feature type="binding site" evidence="6">
    <location>
        <begin position="243"/>
        <end position="246"/>
    </location>
    <ligand>
        <name>substrate</name>
    </ligand>
</feature>
<keyword evidence="4" id="KW-0378">Hydrolase</keyword>
<dbReference type="PIRSF" id="PIRSF001221">
    <property type="entry name" value="Amidase_fungi"/>
    <property type="match status" value="1"/>
</dbReference>
<dbReference type="InterPro" id="IPR036928">
    <property type="entry name" value="AS_sf"/>
</dbReference>
<evidence type="ECO:0000256" key="5">
    <source>
        <dbReference type="PIRSR" id="PIRSR001221-1"/>
    </source>
</evidence>
<dbReference type="InterPro" id="IPR023631">
    <property type="entry name" value="Amidase_dom"/>
</dbReference>
<dbReference type="OrthoDB" id="6428749at2759"/>
<dbReference type="STRING" id="1182542.W9XCB0"/>
<feature type="active site" description="Charge relay system" evidence="5">
    <location>
        <position position="222"/>
    </location>
</feature>
<accession>W9XCB0</accession>
<evidence type="ECO:0000256" key="2">
    <source>
        <dbReference type="ARBA" id="ARBA00009199"/>
    </source>
</evidence>